<gene>
    <name evidence="1" type="ORF">DEBURN_LOCUS11478</name>
</gene>
<sequence length="111" mass="13328">KEVILGVKQKIKFRVKFARKRIKKYVLKSVIKDNEIKNKLDHNNEYKSNVKFEIPPRNDTILKSVRHSIDRHYINVSHKIKFKIKFGFFGGRDIAWEKDIKIENMITQDLM</sequence>
<comment type="caution">
    <text evidence="1">The sequence shown here is derived from an EMBL/GenBank/DDBJ whole genome shotgun (WGS) entry which is preliminary data.</text>
</comment>
<evidence type="ECO:0000313" key="2">
    <source>
        <dbReference type="Proteomes" id="UP000789706"/>
    </source>
</evidence>
<evidence type="ECO:0000313" key="1">
    <source>
        <dbReference type="EMBL" id="CAG8651753.1"/>
    </source>
</evidence>
<protein>
    <submittedName>
        <fullName evidence="1">7421_t:CDS:1</fullName>
    </submittedName>
</protein>
<keyword evidence="2" id="KW-1185">Reference proteome</keyword>
<feature type="non-terminal residue" evidence="1">
    <location>
        <position position="1"/>
    </location>
</feature>
<dbReference type="Proteomes" id="UP000789706">
    <property type="component" value="Unassembled WGS sequence"/>
</dbReference>
<accession>A0A9N9DXI1</accession>
<reference evidence="1" key="1">
    <citation type="submission" date="2021-06" db="EMBL/GenBank/DDBJ databases">
        <authorList>
            <person name="Kallberg Y."/>
            <person name="Tangrot J."/>
            <person name="Rosling A."/>
        </authorList>
    </citation>
    <scope>NUCLEOTIDE SEQUENCE</scope>
    <source>
        <strain evidence="1">AZ414A</strain>
    </source>
</reference>
<dbReference type="OrthoDB" id="2333384at2759"/>
<proteinExistence type="predicted"/>
<dbReference type="EMBL" id="CAJVPK010006593">
    <property type="protein sequence ID" value="CAG8651753.1"/>
    <property type="molecule type" value="Genomic_DNA"/>
</dbReference>
<organism evidence="1 2">
    <name type="scientific">Diversispora eburnea</name>
    <dbReference type="NCBI Taxonomy" id="1213867"/>
    <lineage>
        <taxon>Eukaryota</taxon>
        <taxon>Fungi</taxon>
        <taxon>Fungi incertae sedis</taxon>
        <taxon>Mucoromycota</taxon>
        <taxon>Glomeromycotina</taxon>
        <taxon>Glomeromycetes</taxon>
        <taxon>Diversisporales</taxon>
        <taxon>Diversisporaceae</taxon>
        <taxon>Diversispora</taxon>
    </lineage>
</organism>
<dbReference type="AlphaFoldDB" id="A0A9N9DXI1"/>
<name>A0A9N9DXI1_9GLOM</name>